<dbReference type="RefSeq" id="WP_027842813.1">
    <property type="nucleotide sequence ID" value="NZ_LMTZ01000031.1"/>
</dbReference>
<protein>
    <submittedName>
        <fullName evidence="1">Uncharacterized protein</fullName>
    </submittedName>
</protein>
<accession>A0A0V7ZXU6</accession>
<evidence type="ECO:0000313" key="1">
    <source>
        <dbReference type="EMBL" id="KST69230.1"/>
    </source>
</evidence>
<evidence type="ECO:0000313" key="2">
    <source>
        <dbReference type="Proteomes" id="UP000053372"/>
    </source>
</evidence>
<comment type="caution">
    <text evidence="1">The sequence shown here is derived from an EMBL/GenBank/DDBJ whole genome shotgun (WGS) entry which is preliminary data.</text>
</comment>
<dbReference type="Proteomes" id="UP000053372">
    <property type="component" value="Unassembled WGS sequence"/>
</dbReference>
<proteinExistence type="predicted"/>
<dbReference type="EMBL" id="LMTZ01000031">
    <property type="protein sequence ID" value="KST69230.1"/>
    <property type="molecule type" value="Genomic_DNA"/>
</dbReference>
<reference evidence="1 2" key="1">
    <citation type="journal article" date="2015" name="Genome Announc.">
        <title>Draft Genome of the Euendolithic (true boring) Cyanobacterium Mastigocoleus testarum strain BC008.</title>
        <authorList>
            <person name="Guida B.S."/>
            <person name="Garcia-Pichel F."/>
        </authorList>
    </citation>
    <scope>NUCLEOTIDE SEQUENCE [LARGE SCALE GENOMIC DNA]</scope>
    <source>
        <strain evidence="1 2">BC008</strain>
    </source>
</reference>
<organism evidence="1 2">
    <name type="scientific">Mastigocoleus testarum BC008</name>
    <dbReference type="NCBI Taxonomy" id="371196"/>
    <lineage>
        <taxon>Bacteria</taxon>
        <taxon>Bacillati</taxon>
        <taxon>Cyanobacteriota</taxon>
        <taxon>Cyanophyceae</taxon>
        <taxon>Nostocales</taxon>
        <taxon>Hapalosiphonaceae</taxon>
        <taxon>Mastigocoleus</taxon>
    </lineage>
</organism>
<sequence>MLWHSWNYKVLIFTTLTLLGASSLPVFTIKGVIAQAASCNEVKIKKHIEKLENADNKAFDSLVKCKSKAVPALIEALKSKN</sequence>
<gene>
    <name evidence="1" type="ORF">BC008_03315</name>
</gene>
<name>A0A0V7ZXU6_9CYAN</name>
<dbReference type="AlphaFoldDB" id="A0A0V7ZXU6"/>
<dbReference type="OrthoDB" id="448481at2"/>
<keyword evidence="2" id="KW-1185">Reference proteome</keyword>